<accession>A0A1I5HFM9</accession>
<evidence type="ECO:0000313" key="3">
    <source>
        <dbReference type="EMBL" id="SFO47084.1"/>
    </source>
</evidence>
<evidence type="ECO:0000313" key="4">
    <source>
        <dbReference type="Proteomes" id="UP000198806"/>
    </source>
</evidence>
<protein>
    <recommendedName>
        <fullName evidence="5">DUF4315 family protein</fullName>
    </recommendedName>
</protein>
<feature type="region of interest" description="Disordered" evidence="2">
    <location>
        <begin position="67"/>
        <end position="105"/>
    </location>
</feature>
<proteinExistence type="predicted"/>
<reference evidence="3 4" key="1">
    <citation type="submission" date="2016-10" db="EMBL/GenBank/DDBJ databases">
        <authorList>
            <person name="de Groot N.N."/>
        </authorList>
    </citation>
    <scope>NUCLEOTIDE SEQUENCE [LARGE SCALE GENOMIC DNA]</scope>
    <source>
        <strain evidence="3 4">DSM 1283</strain>
    </source>
</reference>
<organism evidence="3 4">
    <name type="scientific">Anaerocolumna aminovalerica</name>
    <dbReference type="NCBI Taxonomy" id="1527"/>
    <lineage>
        <taxon>Bacteria</taxon>
        <taxon>Bacillati</taxon>
        <taxon>Bacillota</taxon>
        <taxon>Clostridia</taxon>
        <taxon>Lachnospirales</taxon>
        <taxon>Lachnospiraceae</taxon>
        <taxon>Anaerocolumna</taxon>
    </lineage>
</organism>
<feature type="coiled-coil region" evidence="1">
    <location>
        <begin position="5"/>
        <end position="39"/>
    </location>
</feature>
<dbReference type="Pfam" id="PF14193">
    <property type="entry name" value="DUF4315"/>
    <property type="match status" value="1"/>
</dbReference>
<dbReference type="OrthoDB" id="1957585at2"/>
<feature type="compositionally biased region" description="Acidic residues" evidence="2">
    <location>
        <begin position="87"/>
        <end position="105"/>
    </location>
</feature>
<dbReference type="EMBL" id="FOWD01000029">
    <property type="protein sequence ID" value="SFO47084.1"/>
    <property type="molecule type" value="Genomic_DNA"/>
</dbReference>
<gene>
    <name evidence="3" type="ORF">SAMN04489757_12931</name>
</gene>
<evidence type="ECO:0000256" key="1">
    <source>
        <dbReference type="SAM" id="Coils"/>
    </source>
</evidence>
<keyword evidence="1" id="KW-0175">Coiled coil</keyword>
<name>A0A1I5HFM9_9FIRM</name>
<dbReference type="Proteomes" id="UP000198806">
    <property type="component" value="Unassembled WGS sequence"/>
</dbReference>
<dbReference type="STRING" id="1527.SAMN04489757_12931"/>
<evidence type="ECO:0000256" key="2">
    <source>
        <dbReference type="SAM" id="MobiDB-lite"/>
    </source>
</evidence>
<keyword evidence="4" id="KW-1185">Reference proteome</keyword>
<sequence length="105" mass="11997">MYEKLDKLRTEVRRWEQKIEDDKAKLRIAQEKLEKAEDEQILADVGALKLKPEQLAEFLKLATSGKLGAAGSGNAFVEKSDRSTYATDDETENEDETEDFEDEEN</sequence>
<dbReference type="AlphaFoldDB" id="A0A1I5HFM9"/>
<dbReference type="InterPro" id="IPR025464">
    <property type="entry name" value="DUF4315"/>
</dbReference>
<evidence type="ECO:0008006" key="5">
    <source>
        <dbReference type="Google" id="ProtNLM"/>
    </source>
</evidence>
<dbReference type="RefSeq" id="WP_091687640.1">
    <property type="nucleotide sequence ID" value="NZ_BAABFM010000010.1"/>
</dbReference>